<dbReference type="SMART" id="SM00448">
    <property type="entry name" value="REC"/>
    <property type="match status" value="1"/>
</dbReference>
<evidence type="ECO:0000256" key="1">
    <source>
        <dbReference type="ARBA" id="ARBA00022553"/>
    </source>
</evidence>
<protein>
    <submittedName>
        <fullName evidence="3">Unannotated protein</fullName>
    </submittedName>
</protein>
<dbReference type="InterPro" id="IPR050595">
    <property type="entry name" value="Bact_response_regulator"/>
</dbReference>
<proteinExistence type="predicted"/>
<dbReference type="Pfam" id="PF00072">
    <property type="entry name" value="Response_reg"/>
    <property type="match status" value="1"/>
</dbReference>
<feature type="domain" description="Response regulatory" evidence="2">
    <location>
        <begin position="6"/>
        <end position="123"/>
    </location>
</feature>
<dbReference type="GO" id="GO:0000160">
    <property type="term" value="P:phosphorelay signal transduction system"/>
    <property type="evidence" value="ECO:0007669"/>
    <property type="project" value="InterPro"/>
</dbReference>
<dbReference type="PANTHER" id="PTHR44591">
    <property type="entry name" value="STRESS RESPONSE REGULATOR PROTEIN 1"/>
    <property type="match status" value="1"/>
</dbReference>
<evidence type="ECO:0000313" key="3">
    <source>
        <dbReference type="EMBL" id="CAB4576992.1"/>
    </source>
</evidence>
<dbReference type="EMBL" id="CAEZTS010000050">
    <property type="protein sequence ID" value="CAB4576992.1"/>
    <property type="molecule type" value="Genomic_DNA"/>
</dbReference>
<accession>A0A6J6EKN7</accession>
<dbReference type="InterPro" id="IPR001789">
    <property type="entry name" value="Sig_transdc_resp-reg_receiver"/>
</dbReference>
<dbReference type="InterPro" id="IPR011006">
    <property type="entry name" value="CheY-like_superfamily"/>
</dbReference>
<dbReference type="Gene3D" id="3.40.50.2300">
    <property type="match status" value="1"/>
</dbReference>
<dbReference type="SUPFAM" id="SSF52172">
    <property type="entry name" value="CheY-like"/>
    <property type="match status" value="1"/>
</dbReference>
<dbReference type="AlphaFoldDB" id="A0A6J6EKN7"/>
<keyword evidence="1" id="KW-0597">Phosphoprotein</keyword>
<sequence>MTRTRTILLVEDNDDIRIITTIALEHGGRFEVLPAASGEEALRLAESHPVDLVLLDVMMPGMDGTETFAALRELDATRDTPIVFLTAKAQSTEVQRLLKLGANDVLTKPFDPLEIAERIAGTLDD</sequence>
<name>A0A6J6EKN7_9ZZZZ</name>
<reference evidence="3" key="1">
    <citation type="submission" date="2020-05" db="EMBL/GenBank/DDBJ databases">
        <authorList>
            <person name="Chiriac C."/>
            <person name="Salcher M."/>
            <person name="Ghai R."/>
            <person name="Kavagutti S V."/>
        </authorList>
    </citation>
    <scope>NUCLEOTIDE SEQUENCE</scope>
</reference>
<dbReference type="PROSITE" id="PS50110">
    <property type="entry name" value="RESPONSE_REGULATORY"/>
    <property type="match status" value="1"/>
</dbReference>
<dbReference type="PANTHER" id="PTHR44591:SF3">
    <property type="entry name" value="RESPONSE REGULATORY DOMAIN-CONTAINING PROTEIN"/>
    <property type="match status" value="1"/>
</dbReference>
<gene>
    <name evidence="3" type="ORF">UFOPK1722_00741</name>
</gene>
<organism evidence="3">
    <name type="scientific">freshwater metagenome</name>
    <dbReference type="NCBI Taxonomy" id="449393"/>
    <lineage>
        <taxon>unclassified sequences</taxon>
        <taxon>metagenomes</taxon>
        <taxon>ecological metagenomes</taxon>
    </lineage>
</organism>
<evidence type="ECO:0000259" key="2">
    <source>
        <dbReference type="PROSITE" id="PS50110"/>
    </source>
</evidence>